<protein>
    <recommendedName>
        <fullName evidence="3">DUF31 domain-containing protein</fullName>
    </recommendedName>
</protein>
<sequence>MKFKSWKWNKLNRKLRILVPFTFFTAAIGGAAGYLLSPTGNQIFITNSSLEAGYDQNFRVPIFENQYKDWDLQTGNLQVIQKPNVKTAQSFELKTTDLTTETFNDNAVFNVAQAASTGVRRPNESNYVSLYKASFTREQFEQAFKNRRDPDLGFLFKTKFEMFDPVTKQNKVVSYDKGLITGFSLKDLELVKSKTYQIFHYSVNDDFSDLQGTVSASMEMRIDKRGRFFVEINLGAHNLTTQNLSTIPTENQFKVSFEKVEGNQIFKPLIFWNLNSTNDLDRWYWPNPRGPVQNPEVVAPLFQDSAVISDKDYTVTLTDNAQKKYVYELVDNFESKINDNTVVSKTQTGDELLTARFENQKWQTNFFNSWDKKGVAKDPGSQVKFDLNFDVRDGEYGQVQKYKTSVYGYFNFSSLINGNSVDQTIVSYDLSDGRVKNFGKLLVKLNARVNLRGQLVIKVSSIAKDFAYSSSEFASDIDKNDFHSSLKIDNLEISRYYDGAASTNAVNKDEIGPIRNFNRDVRQLNIKVVNSNIAGATQDSNKNGHQVRSRWNFWDPYLFHYHRIWSTEQTEDFSNYVENEKEFAEKTQITFRFAGLTETNNRTNIVLNSPGSSKILNKGLKGWTADGKDAGSGESIYGPNDLTDPYTSFTIPFSEIGKKANNDQFWFKRLYAFQNQNYGSNGFDQSLFNFTNTRSNANYSAMRVIYYLQLTKVGDFGFKYRIGMDVSSYQWDQSNTSASRGKSGITLQNIEYQIGK</sequence>
<evidence type="ECO:0000313" key="2">
    <source>
        <dbReference type="Proteomes" id="UP001240643"/>
    </source>
</evidence>
<evidence type="ECO:0000313" key="1">
    <source>
        <dbReference type="EMBL" id="MDQ0514057.1"/>
    </source>
</evidence>
<proteinExistence type="predicted"/>
<accession>A0ABU0LZC7</accession>
<comment type="caution">
    <text evidence="1">The sequence shown here is derived from an EMBL/GenBank/DDBJ whole genome shotgun (WGS) entry which is preliminary data.</text>
</comment>
<keyword evidence="2" id="KW-1185">Reference proteome</keyword>
<dbReference type="RefSeq" id="WP_256547251.1">
    <property type="nucleotide sequence ID" value="NZ_CP101809.1"/>
</dbReference>
<organism evidence="1 2">
    <name type="scientific">Mycoplasmoides fastidiosum</name>
    <dbReference type="NCBI Taxonomy" id="92758"/>
    <lineage>
        <taxon>Bacteria</taxon>
        <taxon>Bacillati</taxon>
        <taxon>Mycoplasmatota</taxon>
        <taxon>Mycoplasmoidales</taxon>
        <taxon>Mycoplasmoidaceae</taxon>
        <taxon>Mycoplasmoides</taxon>
    </lineage>
</organism>
<name>A0ABU0LZC7_9BACT</name>
<reference evidence="1" key="1">
    <citation type="submission" date="2023-07" db="EMBL/GenBank/DDBJ databases">
        <title>Genomic Encyclopedia of Type Strains, Phase IV (KMG-IV): sequencing the most valuable type-strain genomes for metagenomic binning, comparative biology and taxonomic classification.</title>
        <authorList>
            <person name="Goeker M."/>
        </authorList>
    </citation>
    <scope>NUCLEOTIDE SEQUENCE [LARGE SCALE GENOMIC DNA]</scope>
    <source>
        <strain evidence="1">DSM 21204</strain>
    </source>
</reference>
<dbReference type="EMBL" id="JAUSWO010000001">
    <property type="protein sequence ID" value="MDQ0514057.1"/>
    <property type="molecule type" value="Genomic_DNA"/>
</dbReference>
<gene>
    <name evidence="1" type="ORF">J2Z62_000495</name>
</gene>
<dbReference type="Proteomes" id="UP001240643">
    <property type="component" value="Unassembled WGS sequence"/>
</dbReference>
<evidence type="ECO:0008006" key="3">
    <source>
        <dbReference type="Google" id="ProtNLM"/>
    </source>
</evidence>